<name>A0A9D3VR96_9ROSI</name>
<dbReference type="GO" id="GO:0010411">
    <property type="term" value="P:xyloglucan metabolic process"/>
    <property type="evidence" value="ECO:0007669"/>
    <property type="project" value="TreeGrafter"/>
</dbReference>
<reference evidence="6 7" key="1">
    <citation type="journal article" date="2021" name="Plant Biotechnol. J.">
        <title>Multi-omics assisted identification of the key and species-specific regulatory components of drought-tolerant mechanisms in Gossypium stocksii.</title>
        <authorList>
            <person name="Yu D."/>
            <person name="Ke L."/>
            <person name="Zhang D."/>
            <person name="Wu Y."/>
            <person name="Sun Y."/>
            <person name="Mei J."/>
            <person name="Sun J."/>
            <person name="Sun Y."/>
        </authorList>
    </citation>
    <scope>NUCLEOTIDE SEQUENCE [LARGE SCALE GENOMIC DNA]</scope>
    <source>
        <strain evidence="7">cv. E1</strain>
        <tissue evidence="6">Leaf</tissue>
    </source>
</reference>
<comment type="subcellular location">
    <subcellularLocation>
        <location evidence="1">Membrane</location>
    </subcellularLocation>
</comment>
<protein>
    <submittedName>
        <fullName evidence="6">Uncharacterized protein</fullName>
    </submittedName>
</protein>
<sequence length="145" mass="17244">MPLKRMIERVFWKWLNFYALFMLRFLMMDETFLVENRLTLRAISEFGVLLTIALMCLPLPKSFGDNFFQMHHDKSPFSGKSILHLNRHQTEEWKGWMQYNEKGSVIALKNIARFLVVILVWEVPGVFEVLWNPFTFSLRGELSKV</sequence>
<dbReference type="GO" id="GO:0045492">
    <property type="term" value="P:xylan biosynthetic process"/>
    <property type="evidence" value="ECO:0007669"/>
    <property type="project" value="TreeGrafter"/>
</dbReference>
<proteinExistence type="predicted"/>
<organism evidence="6 7">
    <name type="scientific">Gossypium stocksii</name>
    <dbReference type="NCBI Taxonomy" id="47602"/>
    <lineage>
        <taxon>Eukaryota</taxon>
        <taxon>Viridiplantae</taxon>
        <taxon>Streptophyta</taxon>
        <taxon>Embryophyta</taxon>
        <taxon>Tracheophyta</taxon>
        <taxon>Spermatophyta</taxon>
        <taxon>Magnoliopsida</taxon>
        <taxon>eudicotyledons</taxon>
        <taxon>Gunneridae</taxon>
        <taxon>Pentapetalae</taxon>
        <taxon>rosids</taxon>
        <taxon>malvids</taxon>
        <taxon>Malvales</taxon>
        <taxon>Malvaceae</taxon>
        <taxon>Malvoideae</taxon>
        <taxon>Gossypium</taxon>
    </lineage>
</organism>
<dbReference type="PANTHER" id="PTHR13533:SF48">
    <property type="entry name" value="PROTEIN REDUCED WALL ACETYLATION 2"/>
    <property type="match status" value="1"/>
</dbReference>
<dbReference type="GO" id="GO:0005794">
    <property type="term" value="C:Golgi apparatus"/>
    <property type="evidence" value="ECO:0007669"/>
    <property type="project" value="UniProtKB-ARBA"/>
</dbReference>
<dbReference type="EMBL" id="JAIQCV010000006">
    <property type="protein sequence ID" value="KAH1091218.1"/>
    <property type="molecule type" value="Genomic_DNA"/>
</dbReference>
<keyword evidence="3 5" id="KW-1133">Transmembrane helix</keyword>
<accession>A0A9D3VR96</accession>
<feature type="transmembrane region" description="Helical" evidence="5">
    <location>
        <begin position="111"/>
        <end position="131"/>
    </location>
</feature>
<feature type="transmembrane region" description="Helical" evidence="5">
    <location>
        <begin position="40"/>
        <end position="60"/>
    </location>
</feature>
<dbReference type="AlphaFoldDB" id="A0A9D3VR96"/>
<dbReference type="GO" id="GO:0016407">
    <property type="term" value="F:acetyltransferase activity"/>
    <property type="evidence" value="ECO:0007669"/>
    <property type="project" value="TreeGrafter"/>
</dbReference>
<dbReference type="GO" id="GO:0009834">
    <property type="term" value="P:plant-type secondary cell wall biogenesis"/>
    <property type="evidence" value="ECO:0007669"/>
    <property type="project" value="TreeGrafter"/>
</dbReference>
<keyword evidence="7" id="KW-1185">Reference proteome</keyword>
<gene>
    <name evidence="6" type="ORF">J1N35_018475</name>
</gene>
<evidence type="ECO:0000313" key="7">
    <source>
        <dbReference type="Proteomes" id="UP000828251"/>
    </source>
</evidence>
<feature type="transmembrane region" description="Helical" evidence="5">
    <location>
        <begin position="12"/>
        <end position="28"/>
    </location>
</feature>
<keyword evidence="2 5" id="KW-0812">Transmembrane</keyword>
<evidence type="ECO:0000256" key="5">
    <source>
        <dbReference type="SAM" id="Phobius"/>
    </source>
</evidence>
<evidence type="ECO:0000256" key="3">
    <source>
        <dbReference type="ARBA" id="ARBA00022989"/>
    </source>
</evidence>
<evidence type="ECO:0000313" key="6">
    <source>
        <dbReference type="EMBL" id="KAH1091218.1"/>
    </source>
</evidence>
<evidence type="ECO:0000256" key="2">
    <source>
        <dbReference type="ARBA" id="ARBA00022692"/>
    </source>
</evidence>
<evidence type="ECO:0000256" key="1">
    <source>
        <dbReference type="ARBA" id="ARBA00004370"/>
    </source>
</evidence>
<comment type="caution">
    <text evidence="6">The sequence shown here is derived from an EMBL/GenBank/DDBJ whole genome shotgun (WGS) entry which is preliminary data.</text>
</comment>
<evidence type="ECO:0000256" key="4">
    <source>
        <dbReference type="ARBA" id="ARBA00023136"/>
    </source>
</evidence>
<keyword evidence="4 5" id="KW-0472">Membrane</keyword>
<dbReference type="GO" id="GO:0016020">
    <property type="term" value="C:membrane"/>
    <property type="evidence" value="ECO:0007669"/>
    <property type="project" value="UniProtKB-SubCell"/>
</dbReference>
<dbReference type="OrthoDB" id="1733713at2759"/>
<dbReference type="Proteomes" id="UP000828251">
    <property type="component" value="Unassembled WGS sequence"/>
</dbReference>
<dbReference type="PANTHER" id="PTHR13533">
    <property type="entry name" value="N-ACETYLNEURAMINATE 9-O-ACETYLTRANSFERASE"/>
    <property type="match status" value="1"/>
</dbReference>